<protein>
    <recommendedName>
        <fullName evidence="3">Neuroendocrine protein 7B2</fullName>
    </recommendedName>
    <alternativeName>
        <fullName evidence="12">Secretogranin-5</fullName>
    </alternativeName>
</protein>
<keyword evidence="9" id="KW-0143">Chaperone</keyword>
<comment type="subcellular location">
    <subcellularLocation>
        <location evidence="1">Secreted</location>
    </subcellularLocation>
</comment>
<dbReference type="GO" id="GO:0030234">
    <property type="term" value="F:enzyme regulator activity"/>
    <property type="evidence" value="ECO:0007669"/>
    <property type="project" value="TreeGrafter"/>
</dbReference>
<sequence length="283" mass="31207">MRGRKAPASELSSGESWPGDLHLLEEGRGGAKMRREVTHQRPRSPRFAPDPHRGPDCSRLLRLPLEKEVEAFAQVCPASMWLTMVARMVSTMLSGLVFWLTFGWTPTAAYSPRTPDRVSETDIQRLLLGVMEQLGIARPRVEYPAHQAMNLVGPQSIEGKNAPPSLTGSRGGGGFRWEVGGVFLCVSVRYVRIRHQHHRDLGGRRRVLLPSLSACGRQRENRGSVPPAMLNTGWMVCGPALSSSRSTCSVLDTLDRKLSGGQRLTPPSTSEDAGAQWVWHSVQ</sequence>
<comment type="similarity">
    <text evidence="2">Belongs to the 7B2 family.</text>
</comment>
<comment type="caution">
    <text evidence="14">The sequence shown here is derived from an EMBL/GenBank/DDBJ whole genome shotgun (WGS) entry which is preliminary data.</text>
</comment>
<keyword evidence="8" id="KW-1015">Disulfide bond</keyword>
<evidence type="ECO:0000256" key="4">
    <source>
        <dbReference type="ARBA" id="ARBA00022448"/>
    </source>
</evidence>
<proteinExistence type="inferred from homology"/>
<evidence type="ECO:0000256" key="2">
    <source>
        <dbReference type="ARBA" id="ARBA00006348"/>
    </source>
</evidence>
<dbReference type="GO" id="GO:0007218">
    <property type="term" value="P:neuropeptide signaling pathway"/>
    <property type="evidence" value="ECO:0007669"/>
    <property type="project" value="InterPro"/>
</dbReference>
<evidence type="ECO:0000256" key="5">
    <source>
        <dbReference type="ARBA" id="ARBA00022525"/>
    </source>
</evidence>
<evidence type="ECO:0000256" key="7">
    <source>
        <dbReference type="ARBA" id="ARBA00022729"/>
    </source>
</evidence>
<keyword evidence="6" id="KW-0765">Sulfation</keyword>
<reference evidence="14 15" key="1">
    <citation type="submission" date="2022-11" db="EMBL/GenBank/DDBJ databases">
        <title>Whole genome sequence of Eschrichtius robustus ER-17-0199.</title>
        <authorList>
            <person name="Bruniche-Olsen A."/>
            <person name="Black A.N."/>
            <person name="Fields C.J."/>
            <person name="Walden K."/>
            <person name="Dewoody J.A."/>
        </authorList>
    </citation>
    <scope>NUCLEOTIDE SEQUENCE [LARGE SCALE GENOMIC DNA]</scope>
    <source>
        <strain evidence="14">ER-17-0199</strain>
        <tissue evidence="14">Blubber</tissue>
    </source>
</reference>
<accession>A0AB34GKJ2</accession>
<evidence type="ECO:0000256" key="11">
    <source>
        <dbReference type="ARBA" id="ARBA00025997"/>
    </source>
</evidence>
<feature type="region of interest" description="Disordered" evidence="13">
    <location>
        <begin position="1"/>
        <end position="53"/>
    </location>
</feature>
<gene>
    <name evidence="14" type="ORF">J1605_011473</name>
</gene>
<evidence type="ECO:0000256" key="3">
    <source>
        <dbReference type="ARBA" id="ARBA00019589"/>
    </source>
</evidence>
<dbReference type="PANTHER" id="PTHR12738">
    <property type="entry name" value="NEUROENDOCRINE PROTEIN 7B2"/>
    <property type="match status" value="1"/>
</dbReference>
<dbReference type="Proteomes" id="UP001159641">
    <property type="component" value="Unassembled WGS sequence"/>
</dbReference>
<feature type="compositionally biased region" description="Basic and acidic residues" evidence="13">
    <location>
        <begin position="22"/>
        <end position="39"/>
    </location>
</feature>
<evidence type="ECO:0000256" key="10">
    <source>
        <dbReference type="ARBA" id="ARBA00025259"/>
    </source>
</evidence>
<dbReference type="AlphaFoldDB" id="A0AB34GKJ2"/>
<evidence type="ECO:0000313" key="14">
    <source>
        <dbReference type="EMBL" id="KAJ8780558.1"/>
    </source>
</evidence>
<evidence type="ECO:0000313" key="15">
    <source>
        <dbReference type="Proteomes" id="UP001159641"/>
    </source>
</evidence>
<dbReference type="EMBL" id="JAIQCJ010002154">
    <property type="protein sequence ID" value="KAJ8780558.1"/>
    <property type="molecule type" value="Genomic_DNA"/>
</dbReference>
<comment type="subunit">
    <text evidence="11">Interacts with PCSK2/PC2 early in the secretory pathway. Dissociation occurs at later stages.</text>
</comment>
<keyword evidence="15" id="KW-1185">Reference proteome</keyword>
<keyword evidence="4" id="KW-0813">Transport</keyword>
<dbReference type="GO" id="GO:0005576">
    <property type="term" value="C:extracellular region"/>
    <property type="evidence" value="ECO:0007669"/>
    <property type="project" value="UniProtKB-SubCell"/>
</dbReference>
<comment type="function">
    <text evidence="10">Acts as a molecular chaperone for PCSK2/PC2, preventing its premature activation in the regulated secretory pathway. Binds to inactive PCSK2 in the endoplasmic reticulum and facilitates its transport from there to later compartments of the secretory pathway where it is proteolytically matured and activated. Also required for cleavage of PCSK2 but does not appear to be involved in its folding. Plays a role in regulating pituitary hormone secretion. The C-terminal peptide inhibits PCSK2 in vitro.</text>
</comment>
<evidence type="ECO:0000256" key="8">
    <source>
        <dbReference type="ARBA" id="ARBA00023157"/>
    </source>
</evidence>
<evidence type="ECO:0000256" key="9">
    <source>
        <dbReference type="ARBA" id="ARBA00023186"/>
    </source>
</evidence>
<dbReference type="InterPro" id="IPR007945">
    <property type="entry name" value="Secretogranin_V"/>
</dbReference>
<name>A0AB34GKJ2_ESCRO</name>
<evidence type="ECO:0000256" key="13">
    <source>
        <dbReference type="SAM" id="MobiDB-lite"/>
    </source>
</evidence>
<keyword evidence="7" id="KW-0732">Signal</keyword>
<dbReference type="GO" id="GO:0046883">
    <property type="term" value="P:regulation of hormone secretion"/>
    <property type="evidence" value="ECO:0007669"/>
    <property type="project" value="TreeGrafter"/>
</dbReference>
<organism evidence="14 15">
    <name type="scientific">Eschrichtius robustus</name>
    <name type="common">California gray whale</name>
    <name type="synonym">Eschrichtius gibbosus</name>
    <dbReference type="NCBI Taxonomy" id="9764"/>
    <lineage>
        <taxon>Eukaryota</taxon>
        <taxon>Metazoa</taxon>
        <taxon>Chordata</taxon>
        <taxon>Craniata</taxon>
        <taxon>Vertebrata</taxon>
        <taxon>Euteleostomi</taxon>
        <taxon>Mammalia</taxon>
        <taxon>Eutheria</taxon>
        <taxon>Laurasiatheria</taxon>
        <taxon>Artiodactyla</taxon>
        <taxon>Whippomorpha</taxon>
        <taxon>Cetacea</taxon>
        <taxon>Mysticeti</taxon>
        <taxon>Eschrichtiidae</taxon>
        <taxon>Eschrichtius</taxon>
    </lineage>
</organism>
<evidence type="ECO:0000256" key="6">
    <source>
        <dbReference type="ARBA" id="ARBA00022641"/>
    </source>
</evidence>
<dbReference type="PANTHER" id="PTHR12738:SF0">
    <property type="entry name" value="NEUROENDOCRINE PROTEIN 7B2"/>
    <property type="match status" value="1"/>
</dbReference>
<keyword evidence="5" id="KW-0964">Secreted</keyword>
<evidence type="ECO:0000256" key="1">
    <source>
        <dbReference type="ARBA" id="ARBA00004613"/>
    </source>
</evidence>
<dbReference type="GO" id="GO:0030141">
    <property type="term" value="C:secretory granule"/>
    <property type="evidence" value="ECO:0007669"/>
    <property type="project" value="InterPro"/>
</dbReference>
<evidence type="ECO:0000256" key="12">
    <source>
        <dbReference type="ARBA" id="ARBA00029598"/>
    </source>
</evidence>